<dbReference type="PANTHER" id="PTHR11926:SF1498">
    <property type="entry name" value="GLYCOSYLTRANSFERASE"/>
    <property type="match status" value="1"/>
</dbReference>
<organism evidence="3 4">
    <name type="scientific">Corchorus capsularis</name>
    <name type="common">Jute</name>
    <dbReference type="NCBI Taxonomy" id="210143"/>
    <lineage>
        <taxon>Eukaryota</taxon>
        <taxon>Viridiplantae</taxon>
        <taxon>Streptophyta</taxon>
        <taxon>Embryophyta</taxon>
        <taxon>Tracheophyta</taxon>
        <taxon>Spermatophyta</taxon>
        <taxon>Magnoliopsida</taxon>
        <taxon>eudicotyledons</taxon>
        <taxon>Gunneridae</taxon>
        <taxon>Pentapetalae</taxon>
        <taxon>rosids</taxon>
        <taxon>malvids</taxon>
        <taxon>Malvales</taxon>
        <taxon>Malvaceae</taxon>
        <taxon>Grewioideae</taxon>
        <taxon>Apeibeae</taxon>
        <taxon>Corchorus</taxon>
    </lineage>
</organism>
<sequence length="514" mass="57153">MKMGLNITCEYLDGKTQISGLVENGLTTVTDVSEITNEYLDRSSEVSGVEKPITNETSNIIDEYLDGQTQVSDLSKITNEYLDRSTEVSCLVEKLLKPITNEISDITDEYLDGNTQVSEITYASEITNEYLDRSIEVSDLVEKLLKPITTCTSDITDEYLDGKTQVSGSVENGLKPVADLSKITNEYLDRSTGVSGVEELLKPITTCTSNITDEYLDGKTQVSSLVENGLKPVTDETSEITKEYLDGKTQVSGLVDNGLKPVTDETSEITKEYLDGKTQVSGLVDNGLKPITDVNDVSCGYLDSTRNCSPRMKYICFRDFNSNDTRNKAPRTLTCTVINTFDSLEHDTFDAIVSAMPDTPVYSIGPLHLVADQIIQDNKLNRIGSNLWKEEPDCVKWLNSKEPNSVVYVNFDSVVVMTLENLIEFAWGLAYSKRQFLWIVRPDLVKGDVASFLPEFISEIKDRGMIASCCKFACTKWGTGMEISSDVKRDQVEMLVRELMDGEKGIEMKANALE</sequence>
<evidence type="ECO:0000256" key="1">
    <source>
        <dbReference type="ARBA" id="ARBA00009995"/>
    </source>
</evidence>
<dbReference type="GO" id="GO:0080044">
    <property type="term" value="F:quercetin 7-O-glucosyltransferase activity"/>
    <property type="evidence" value="ECO:0007669"/>
    <property type="project" value="TreeGrafter"/>
</dbReference>
<dbReference type="OrthoDB" id="5835829at2759"/>
<dbReference type="PANTHER" id="PTHR11926">
    <property type="entry name" value="GLUCOSYL/GLUCURONOSYL TRANSFERASES"/>
    <property type="match status" value="1"/>
</dbReference>
<evidence type="ECO:0000313" key="4">
    <source>
        <dbReference type="Proteomes" id="UP000188268"/>
    </source>
</evidence>
<keyword evidence="4" id="KW-1185">Reference proteome</keyword>
<accession>A0A1R3I988</accession>
<comment type="similarity">
    <text evidence="1">Belongs to the UDP-glycosyltransferase family.</text>
</comment>
<dbReference type="Gene3D" id="3.40.50.2000">
    <property type="entry name" value="Glycogen Phosphorylase B"/>
    <property type="match status" value="3"/>
</dbReference>
<evidence type="ECO:0000313" key="3">
    <source>
        <dbReference type="EMBL" id="OMO79166.1"/>
    </source>
</evidence>
<dbReference type="GO" id="GO:0080043">
    <property type="term" value="F:quercetin 3-O-glucosyltransferase activity"/>
    <property type="evidence" value="ECO:0007669"/>
    <property type="project" value="TreeGrafter"/>
</dbReference>
<protein>
    <submittedName>
        <fullName evidence="3">UDP-glucuronosyl/UDP-glucosyltransferase</fullName>
    </submittedName>
</protein>
<evidence type="ECO:0000256" key="2">
    <source>
        <dbReference type="ARBA" id="ARBA00022676"/>
    </source>
</evidence>
<dbReference type="Gramene" id="OMO79166">
    <property type="protein sequence ID" value="OMO79166"/>
    <property type="gene ID" value="CCACVL1_13874"/>
</dbReference>
<proteinExistence type="inferred from homology"/>
<keyword evidence="2" id="KW-0328">Glycosyltransferase</keyword>
<keyword evidence="3" id="KW-0808">Transferase</keyword>
<comment type="caution">
    <text evidence="3">The sequence shown here is derived from an EMBL/GenBank/DDBJ whole genome shotgun (WGS) entry which is preliminary data.</text>
</comment>
<gene>
    <name evidence="3" type="ORF">CCACVL1_13874</name>
</gene>
<dbReference type="SUPFAM" id="SSF58104">
    <property type="entry name" value="Methyl-accepting chemotaxis protein (MCP) signaling domain"/>
    <property type="match status" value="1"/>
</dbReference>
<reference evidence="3 4" key="1">
    <citation type="submission" date="2013-09" db="EMBL/GenBank/DDBJ databases">
        <title>Corchorus capsularis genome sequencing.</title>
        <authorList>
            <person name="Alam M."/>
            <person name="Haque M.S."/>
            <person name="Islam M.S."/>
            <person name="Emdad E.M."/>
            <person name="Islam M.M."/>
            <person name="Ahmed B."/>
            <person name="Halim A."/>
            <person name="Hossen Q.M.M."/>
            <person name="Hossain M.Z."/>
            <person name="Ahmed R."/>
            <person name="Khan M.M."/>
            <person name="Islam R."/>
            <person name="Rashid M.M."/>
            <person name="Khan S.A."/>
            <person name="Rahman M.S."/>
            <person name="Alam M."/>
        </authorList>
    </citation>
    <scope>NUCLEOTIDE SEQUENCE [LARGE SCALE GENOMIC DNA]</scope>
    <source>
        <strain evidence="4">cv. CVL-1</strain>
        <tissue evidence="3">Whole seedling</tissue>
    </source>
</reference>
<dbReference type="SUPFAM" id="SSF53756">
    <property type="entry name" value="UDP-Glycosyltransferase/glycogen phosphorylase"/>
    <property type="match status" value="1"/>
</dbReference>
<dbReference type="EMBL" id="AWWV01010456">
    <property type="protein sequence ID" value="OMO79166.1"/>
    <property type="molecule type" value="Genomic_DNA"/>
</dbReference>
<dbReference type="AlphaFoldDB" id="A0A1R3I988"/>
<name>A0A1R3I988_COCAP</name>
<dbReference type="Proteomes" id="UP000188268">
    <property type="component" value="Unassembled WGS sequence"/>
</dbReference>